<comment type="caution">
    <text evidence="1">The sequence shown here is derived from an EMBL/GenBank/DDBJ whole genome shotgun (WGS) entry which is preliminary data.</text>
</comment>
<evidence type="ECO:0008006" key="3">
    <source>
        <dbReference type="Google" id="ProtNLM"/>
    </source>
</evidence>
<name>A0A9Q5HU65_SANBA</name>
<keyword evidence="2" id="KW-1185">Reference proteome</keyword>
<protein>
    <recommendedName>
        <fullName evidence="3">F-box domain-containing protein</fullName>
    </recommendedName>
</protein>
<organism evidence="1 2">
    <name type="scientific">Sanghuangporus baumii</name>
    <name type="common">Phellinus baumii</name>
    <dbReference type="NCBI Taxonomy" id="108892"/>
    <lineage>
        <taxon>Eukaryota</taxon>
        <taxon>Fungi</taxon>
        <taxon>Dikarya</taxon>
        <taxon>Basidiomycota</taxon>
        <taxon>Agaricomycotina</taxon>
        <taxon>Agaricomycetes</taxon>
        <taxon>Hymenochaetales</taxon>
        <taxon>Hymenochaetaceae</taxon>
        <taxon>Sanghuangporus</taxon>
    </lineage>
</organism>
<dbReference type="Gene3D" id="3.80.10.10">
    <property type="entry name" value="Ribonuclease Inhibitor"/>
    <property type="match status" value="1"/>
</dbReference>
<evidence type="ECO:0000313" key="2">
    <source>
        <dbReference type="Proteomes" id="UP000757232"/>
    </source>
</evidence>
<dbReference type="OrthoDB" id="2269034at2759"/>
<proteinExistence type="predicted"/>
<dbReference type="InterPro" id="IPR032675">
    <property type="entry name" value="LRR_dom_sf"/>
</dbReference>
<dbReference type="AlphaFoldDB" id="A0A9Q5HU65"/>
<dbReference type="Proteomes" id="UP000757232">
    <property type="component" value="Unassembled WGS sequence"/>
</dbReference>
<sequence length="523" mass="58331">MENQRDHGAPTLPDELLSLLFREVVSYGSDNSSFLRPERTSAPLNLSWVNSQWRRVSLSTPELWTSIALPSERSRNANPNPNPANGDAELLKLYISRSGNIFSFSFALDYGGLQAEEHRSQEFDNTMEVHIAGMHRLTSILDAIRHRWRITVVQCRSVEALTILLMSLVLGAPLLEHLLIVISPPSVTQSVESEEDNSRIEHILDLARCSNLASVVLQCPQLRLNPFLPDDASLGNLTSLAINTSSSQTDAFTWLQCSPYLEEVSIRFFNAPPFMLPHGLPLTLNHLRQVTLICLSGVNEEPSDPVSFLSLLCLPALRVFRLLMDGSFGSDQGWPHVPNLLRRSGSRTNQRFGPPLEELELLGTPMTMSELLDILELAPRMKSLAIDDALTSDDVLQRLSSPDSSNFRTSDNTQLPMCPGLETLSLHACQASLPVLASMVSSRSRRSRTCISIVSARETKEDSRIEVDDECGFRTLKILKLFHSYKSLPPISECPEFEDCQKDGLRIVQTPEPSSRNCSVHHQ</sequence>
<reference evidence="1" key="1">
    <citation type="submission" date="2016-06" db="EMBL/GenBank/DDBJ databases">
        <title>Draft Genome sequence of the fungus Inonotus baumii.</title>
        <authorList>
            <person name="Zhu H."/>
            <person name="Lin W."/>
        </authorList>
    </citation>
    <scope>NUCLEOTIDE SEQUENCE</scope>
    <source>
        <strain evidence="1">821</strain>
    </source>
</reference>
<gene>
    <name evidence="1" type="ORF">A7U60_g6964</name>
</gene>
<dbReference type="EMBL" id="LNZH02000205">
    <property type="protein sequence ID" value="OCB86066.1"/>
    <property type="molecule type" value="Genomic_DNA"/>
</dbReference>
<evidence type="ECO:0000313" key="1">
    <source>
        <dbReference type="EMBL" id="OCB86066.1"/>
    </source>
</evidence>
<accession>A0A9Q5HU65</accession>